<evidence type="ECO:0000256" key="15">
    <source>
        <dbReference type="ARBA" id="ARBA00022806"/>
    </source>
</evidence>
<keyword evidence="23" id="KW-0511">Multifunctional enzyme</keyword>
<feature type="short sequence motif" description="RCR-3" evidence="27">
    <location>
        <begin position="219"/>
        <end position="223"/>
    </location>
</feature>
<dbReference type="GO" id="GO:0039693">
    <property type="term" value="P:viral DNA genome replication"/>
    <property type="evidence" value="ECO:0007669"/>
    <property type="project" value="UniProtKB-KW"/>
</dbReference>
<dbReference type="Gene3D" id="3.40.1310.20">
    <property type="match status" value="1"/>
</dbReference>
<protein>
    <recommendedName>
        <fullName evidence="7">Initiator protein NS1</fullName>
        <ecNumber evidence="6">3.6.4.12</ecNumber>
    </recommendedName>
    <alternativeName>
        <fullName evidence="24">Non-structural protein 1</fullName>
    </alternativeName>
    <alternativeName>
        <fullName evidence="25">Non-structural protein NS1</fullName>
    </alternativeName>
</protein>
<evidence type="ECO:0000256" key="24">
    <source>
        <dbReference type="ARBA" id="ARBA00030491"/>
    </source>
</evidence>
<feature type="domain" description="PV NS1-Nuc" evidence="30">
    <location>
        <begin position="16"/>
        <end position="279"/>
    </location>
</feature>
<accession>A0A9Y0ZEZ1</accession>
<dbReference type="GO" id="GO:0003678">
    <property type="term" value="F:DNA helicase activity"/>
    <property type="evidence" value="ECO:0007669"/>
    <property type="project" value="UniProtKB-EC"/>
</dbReference>
<dbReference type="GO" id="GO:0006260">
    <property type="term" value="P:DNA replication"/>
    <property type="evidence" value="ECO:0007669"/>
    <property type="project" value="UniProtKB-UniRule"/>
</dbReference>
<feature type="compositionally biased region" description="Acidic residues" evidence="28">
    <location>
        <begin position="815"/>
        <end position="824"/>
    </location>
</feature>
<keyword evidence="16" id="KW-0067">ATP-binding</keyword>
<keyword evidence="12 27" id="KW-0547">Nucleotide-binding</keyword>
<comment type="similarity">
    <text evidence="4">Belongs to the parvoviruses initiator protein NS1 family.</text>
</comment>
<evidence type="ECO:0000256" key="9">
    <source>
        <dbReference type="ARBA" id="ARBA00022705"/>
    </source>
</evidence>
<evidence type="ECO:0000256" key="16">
    <source>
        <dbReference type="ARBA" id="ARBA00022840"/>
    </source>
</evidence>
<evidence type="ECO:0000256" key="20">
    <source>
        <dbReference type="ARBA" id="ARBA00023124"/>
    </source>
</evidence>
<comment type="cofactor">
    <cofactor evidence="1">
        <name>Mg(2+)</name>
        <dbReference type="ChEBI" id="CHEBI:18420"/>
    </cofactor>
</comment>
<comment type="subcellular location">
    <subcellularLocation>
        <location evidence="3 27">Host nucleus</location>
    </subcellularLocation>
</comment>
<dbReference type="GO" id="GO:0046872">
    <property type="term" value="F:metal ion binding"/>
    <property type="evidence" value="ECO:0007669"/>
    <property type="project" value="UniProtKB-KW"/>
</dbReference>
<feature type="compositionally biased region" description="Acidic residues" evidence="28">
    <location>
        <begin position="722"/>
        <end position="733"/>
    </location>
</feature>
<dbReference type="InterPro" id="IPR049901">
    <property type="entry name" value="PV_NS1-NUC"/>
</dbReference>
<keyword evidence="22" id="KW-0804">Transcription</keyword>
<evidence type="ECO:0000256" key="11">
    <source>
        <dbReference type="ARBA" id="ARBA00022723"/>
    </source>
</evidence>
<keyword evidence="13 27" id="KW-0255">Endonuclease</keyword>
<dbReference type="EMBL" id="MW824450">
    <property type="protein sequence ID" value="QTZ83139.1"/>
    <property type="molecule type" value="Genomic_DNA"/>
</dbReference>
<dbReference type="GO" id="GO:0003677">
    <property type="term" value="F:DNA binding"/>
    <property type="evidence" value="ECO:0007669"/>
    <property type="project" value="UniProtKB-UniRule"/>
</dbReference>
<dbReference type="PROSITE" id="PS52022">
    <property type="entry name" value="PV_NS1_NUC"/>
    <property type="match status" value="1"/>
</dbReference>
<comment type="subunit">
    <text evidence="5">Homooligomer; when bound to DNA.</text>
</comment>
<evidence type="ECO:0000256" key="26">
    <source>
        <dbReference type="ARBA" id="ARBA00047995"/>
    </source>
</evidence>
<proteinExistence type="inferred from homology"/>
<dbReference type="GO" id="GO:0005524">
    <property type="term" value="F:ATP binding"/>
    <property type="evidence" value="ECO:0007669"/>
    <property type="project" value="UniProtKB-KW"/>
</dbReference>
<evidence type="ECO:0000313" key="31">
    <source>
        <dbReference type="EMBL" id="QTZ83139.1"/>
    </source>
</evidence>
<evidence type="ECO:0000256" key="27">
    <source>
        <dbReference type="PROSITE-ProRule" id="PRU01366"/>
    </source>
</evidence>
<feature type="region of interest" description="Disordered" evidence="28">
    <location>
        <begin position="714"/>
        <end position="787"/>
    </location>
</feature>
<evidence type="ECO:0000256" key="23">
    <source>
        <dbReference type="ARBA" id="ARBA00023268"/>
    </source>
</evidence>
<evidence type="ECO:0000256" key="17">
    <source>
        <dbReference type="ARBA" id="ARBA00022842"/>
    </source>
</evidence>
<dbReference type="SUPFAM" id="SSF52540">
    <property type="entry name" value="P-loop containing nucleoside triphosphate hydrolases"/>
    <property type="match status" value="1"/>
</dbReference>
<feature type="active site" description="For nuclease activity" evidence="27">
    <location>
        <position position="219"/>
    </location>
</feature>
<comment type="function">
    <text evidence="2">Multifunctional protein which displays endonuclease and helicase activities required for initiating and directing viral DNA replication. Also plays a role in viral packaging and transactivation of several promoters. Binds site-specifically to 2-3 approximate tandem copies within the origins of replication (Ori), unwinds this hairpin region and nicks one DNA strand thereby initiating the rolling circle replication (RCR). Becomes covalently attached to the 5' end of the nick and provides a 3'OH for priming DNA synthesis. The helicase activity unwinds DNA in a 3'-5' direction on the longer strand. Participates in the transcriptional regulation of several promoters.</text>
</comment>
<dbReference type="InterPro" id="IPR027417">
    <property type="entry name" value="P-loop_NTPase"/>
</dbReference>
<name>A0A9Y0ZEZ1_9VIRU</name>
<feature type="domain" description="SF3 helicase" evidence="29">
    <location>
        <begin position="399"/>
        <end position="566"/>
    </location>
</feature>
<dbReference type="GO" id="GO:0042025">
    <property type="term" value="C:host cell nucleus"/>
    <property type="evidence" value="ECO:0007669"/>
    <property type="project" value="UniProtKB-SubCell"/>
</dbReference>
<evidence type="ECO:0000256" key="10">
    <source>
        <dbReference type="ARBA" id="ARBA00022722"/>
    </source>
</evidence>
<keyword evidence="20 27" id="KW-0190">Covalent protein-DNA linkage</keyword>
<keyword evidence="18" id="KW-0805">Transcription regulation</keyword>
<dbReference type="EC" id="3.6.4.12" evidence="6"/>
<feature type="region of interest" description="Disordered" evidence="28">
    <location>
        <begin position="631"/>
        <end position="684"/>
    </location>
</feature>
<evidence type="ECO:0000256" key="1">
    <source>
        <dbReference type="ARBA" id="ARBA00001946"/>
    </source>
</evidence>
<dbReference type="InterPro" id="IPR001257">
    <property type="entry name" value="Parvovirus_NS1_helicase"/>
</dbReference>
<evidence type="ECO:0000256" key="25">
    <source>
        <dbReference type="ARBA" id="ARBA00032999"/>
    </source>
</evidence>
<keyword evidence="14 27" id="KW-0378">Hydrolase</keyword>
<evidence type="ECO:0000256" key="22">
    <source>
        <dbReference type="ARBA" id="ARBA00023163"/>
    </source>
</evidence>
<evidence type="ECO:0000256" key="8">
    <source>
        <dbReference type="ARBA" id="ARBA00022562"/>
    </source>
</evidence>
<dbReference type="Gene3D" id="3.40.50.300">
    <property type="entry name" value="P-loop containing nucleotide triphosphate hydrolases"/>
    <property type="match status" value="1"/>
</dbReference>
<dbReference type="PROSITE" id="PS51206">
    <property type="entry name" value="SF3_HELICASE_1"/>
    <property type="match status" value="1"/>
</dbReference>
<evidence type="ECO:0000259" key="30">
    <source>
        <dbReference type="PROSITE" id="PS52022"/>
    </source>
</evidence>
<evidence type="ECO:0000256" key="12">
    <source>
        <dbReference type="ARBA" id="ARBA00022741"/>
    </source>
</evidence>
<feature type="region of interest" description="Disordered" evidence="28">
    <location>
        <begin position="804"/>
        <end position="826"/>
    </location>
</feature>
<evidence type="ECO:0000256" key="6">
    <source>
        <dbReference type="ARBA" id="ARBA00012551"/>
    </source>
</evidence>
<evidence type="ECO:0000256" key="3">
    <source>
        <dbReference type="ARBA" id="ARBA00004147"/>
    </source>
</evidence>
<feature type="compositionally biased region" description="Low complexity" evidence="28">
    <location>
        <begin position="651"/>
        <end position="665"/>
    </location>
</feature>
<feature type="short sequence motif" description="RCR-2" evidence="27">
    <location>
        <begin position="121"/>
        <end position="123"/>
    </location>
</feature>
<evidence type="ECO:0000256" key="14">
    <source>
        <dbReference type="ARBA" id="ARBA00022801"/>
    </source>
</evidence>
<evidence type="ECO:0000256" key="21">
    <source>
        <dbReference type="ARBA" id="ARBA00023125"/>
    </source>
</evidence>
<sequence length="860" mass="97032">MATGGMAPWVSRVQAFSYPCWTYVIKIRHPHIECMEEGFYKLCGGTNWDMLNQLPQCEGVIVDMPGREEMLEGWSPGDGHPHALAWSGYRAAYECMQRRQYRAEPECSVWSQSELGETGWHVHLVIGGPGLTRQNAMISRGVIITSFWKNLLMMIRERMHQDYPPLSNIELEAWQWLQSKAARVMRGEFDQDITILRQRRRNGILVAQPVNGPEFITRYLLPKNRVVAASIPSYKTTPHQSYEASWTGSYGFAVCDGEVLSEYLRRDLWQVLYDIYTGHPAEEMLQSNPDVWRNLPRVSSNVIDQSDAEDEKRPIKLSRKQRVMTEVIHRATERLLLTYNDLVVELPELVLMLEGMPGGSKTSEQLLNMIHIKLCAKYNAMQFMLLKTPPSDTGDLSKNLIVRLLNLQGYNCWQVGHWLWLMLSKKTGKRNSCLFFGPASTGKTNLAKSICHAVGLYGCVNHNNKQFPFNDAPNKMILWWEEAIMTTDYVEAAKCILGGTHVRVDVKHKDSRELPQVPVLLSSNHDVYTVQGGNATFGVHAAPLKERITQLNFMKQLENTFGEISPAMASAWLYTCQVKFSHADSLRGFQETWNIQTVGNSFPLQSLCSGHSQNWIFNENGVCGHCGGYIQPSEDSDGSESGPDDGDLPPDDSGSSAGSEYLSSGLDESGLGTSVSSFPSVDLEGDQQEPGLHWLREEVARLTAWDVHRLAQQASGSLLEPVPEEPEDPEEGPSTERKRHLDSEDSEPQAPEGDSPATKKPRLEGEHGDSDKENVEPMETALSQPVTEGDWICFEERMRRRRAQRQTEMARNEEMEPDTAEMDPADWGKRLGVIRREGEEPIVLHCFESMPDSDEEEDAI</sequence>
<keyword evidence="8 27" id="KW-1048">Host nucleus</keyword>
<keyword evidence="11" id="KW-0479">Metal-binding</keyword>
<keyword evidence="9 27" id="KW-0235">DNA replication</keyword>
<evidence type="ECO:0000256" key="28">
    <source>
        <dbReference type="SAM" id="MobiDB-lite"/>
    </source>
</evidence>
<evidence type="ECO:0000256" key="19">
    <source>
        <dbReference type="ARBA" id="ARBA00023109"/>
    </source>
</evidence>
<dbReference type="GO" id="GO:0016787">
    <property type="term" value="F:hydrolase activity"/>
    <property type="evidence" value="ECO:0007669"/>
    <property type="project" value="UniProtKB-KW"/>
</dbReference>
<feature type="compositionally biased region" description="Basic and acidic residues" evidence="28">
    <location>
        <begin position="761"/>
        <end position="775"/>
    </location>
</feature>
<keyword evidence="15" id="KW-0347">Helicase</keyword>
<evidence type="ECO:0000256" key="18">
    <source>
        <dbReference type="ARBA" id="ARBA00023015"/>
    </source>
</evidence>
<feature type="compositionally biased region" description="Basic and acidic residues" evidence="28">
    <location>
        <begin position="734"/>
        <end position="743"/>
    </location>
</feature>
<feature type="compositionally biased region" description="Acidic residues" evidence="28">
    <location>
        <begin position="634"/>
        <end position="650"/>
    </location>
</feature>
<evidence type="ECO:0000256" key="5">
    <source>
        <dbReference type="ARBA" id="ARBA00011717"/>
    </source>
</evidence>
<dbReference type="Pfam" id="PF22419">
    <property type="entry name" value="HBoV_NS1-like_N"/>
    <property type="match status" value="1"/>
</dbReference>
<evidence type="ECO:0000259" key="29">
    <source>
        <dbReference type="PROSITE" id="PS51206"/>
    </source>
</evidence>
<keyword evidence="21 27" id="KW-0238">DNA-binding</keyword>
<evidence type="ECO:0000256" key="13">
    <source>
        <dbReference type="ARBA" id="ARBA00022759"/>
    </source>
</evidence>
<dbReference type="Pfam" id="PF01057">
    <property type="entry name" value="Parvo_NS1"/>
    <property type="match status" value="1"/>
</dbReference>
<reference evidence="31" key="1">
    <citation type="journal article" date="2022" name="Arch. Virol.">
        <title>Identification and characterization of a novel bocaparvovirus in tufted deer (Elaphodus cephalophus) in China.</title>
        <authorList>
            <person name="Dai Z."/>
            <person name="Wang H."/>
            <person name="Yang S."/>
            <person name="Shen Q."/>
            <person name="Wang X."/>
            <person name="Zhou T."/>
            <person name="Feng Z."/>
            <person name="Zhang W."/>
        </authorList>
    </citation>
    <scope>NUCLEOTIDE SEQUENCE</scope>
    <source>
        <strain evidence="31">Tdf70</strain>
    </source>
</reference>
<evidence type="ECO:0000256" key="2">
    <source>
        <dbReference type="ARBA" id="ARBA00002892"/>
    </source>
</evidence>
<organism evidence="31">
    <name type="scientific">Elaphodus cephalophus bocaparvovirus</name>
    <dbReference type="NCBI Taxonomy" id="2821777"/>
    <lineage>
        <taxon>Viruses</taxon>
        <taxon>Monodnaviria</taxon>
        <taxon>Shotokuvirae</taxon>
        <taxon>Cossaviricota</taxon>
        <taxon>Quintoviricetes</taxon>
        <taxon>Piccovirales</taxon>
        <taxon>Parvoviridae</taxon>
        <taxon>Parvovirinae</taxon>
        <taxon>Bocaparvovirus</taxon>
    </lineage>
</organism>
<dbReference type="InterPro" id="IPR014015">
    <property type="entry name" value="Helicase_SF3_DNA-vir"/>
</dbReference>
<evidence type="ECO:0000256" key="4">
    <source>
        <dbReference type="ARBA" id="ARBA00009826"/>
    </source>
</evidence>
<evidence type="ECO:0000256" key="7">
    <source>
        <dbReference type="ARBA" id="ARBA00020731"/>
    </source>
</evidence>
<keyword evidence="19" id="KW-1194">Viral DNA replication</keyword>
<dbReference type="GO" id="GO:0004519">
    <property type="term" value="F:endonuclease activity"/>
    <property type="evidence" value="ECO:0007669"/>
    <property type="project" value="UniProtKB-UniRule"/>
</dbReference>
<dbReference type="InterPro" id="IPR054766">
    <property type="entry name" value="BoV_NS1-like_N"/>
</dbReference>
<keyword evidence="17" id="KW-0460">Magnesium</keyword>
<keyword evidence="10 27" id="KW-0540">Nuclease</keyword>
<comment type="catalytic activity">
    <reaction evidence="26">
        <text>ATP + H2O = ADP + phosphate + H(+)</text>
        <dbReference type="Rhea" id="RHEA:13065"/>
        <dbReference type="ChEBI" id="CHEBI:15377"/>
        <dbReference type="ChEBI" id="CHEBI:15378"/>
        <dbReference type="ChEBI" id="CHEBI:30616"/>
        <dbReference type="ChEBI" id="CHEBI:43474"/>
        <dbReference type="ChEBI" id="CHEBI:456216"/>
        <dbReference type="EC" id="3.6.4.12"/>
    </reaction>
</comment>